<evidence type="ECO:0000313" key="1">
    <source>
        <dbReference type="EMBL" id="KRN02157.1"/>
    </source>
</evidence>
<name>A0A0R2DQ92_9LACO</name>
<protein>
    <submittedName>
        <fullName evidence="1">Uncharacterized protein</fullName>
    </submittedName>
</protein>
<reference evidence="1 2" key="1">
    <citation type="journal article" date="2015" name="Genome Announc.">
        <title>Expanding the biotechnology potential of lactobacilli through comparative genomics of 213 strains and associated genera.</title>
        <authorList>
            <person name="Sun Z."/>
            <person name="Harris H.M."/>
            <person name="McCann A."/>
            <person name="Guo C."/>
            <person name="Argimon S."/>
            <person name="Zhang W."/>
            <person name="Yang X."/>
            <person name="Jeffery I.B."/>
            <person name="Cooney J.C."/>
            <person name="Kagawa T.F."/>
            <person name="Liu W."/>
            <person name="Song Y."/>
            <person name="Salvetti E."/>
            <person name="Wrobel A."/>
            <person name="Rasinkangas P."/>
            <person name="Parkhill J."/>
            <person name="Rea M.C."/>
            <person name="O'Sullivan O."/>
            <person name="Ritari J."/>
            <person name="Douillard F.P."/>
            <person name="Paul Ross R."/>
            <person name="Yang R."/>
            <person name="Briner A.E."/>
            <person name="Felis G.E."/>
            <person name="de Vos W.M."/>
            <person name="Barrangou R."/>
            <person name="Klaenhammer T.R."/>
            <person name="Caufield P.W."/>
            <person name="Cui Y."/>
            <person name="Zhang H."/>
            <person name="O'Toole P.W."/>
        </authorList>
    </citation>
    <scope>NUCLEOTIDE SEQUENCE [LARGE SCALE GENOMIC DNA]</scope>
    <source>
        <strain evidence="1 2">DSM 21775</strain>
    </source>
</reference>
<dbReference type="InterPro" id="IPR037026">
    <property type="entry name" value="Vgr_OB-fold_dom_sf"/>
</dbReference>
<dbReference type="Gene3D" id="2.40.50.230">
    <property type="entry name" value="Gp5 N-terminal domain"/>
    <property type="match status" value="1"/>
</dbReference>
<keyword evidence="2" id="KW-1185">Reference proteome</keyword>
<dbReference type="AlphaFoldDB" id="A0A0R2DQ92"/>
<dbReference type="PATRIC" id="fig|1423803.3.peg.292"/>
<dbReference type="EMBL" id="AYZH01000010">
    <property type="protein sequence ID" value="KRN02157.1"/>
    <property type="molecule type" value="Genomic_DNA"/>
</dbReference>
<dbReference type="Proteomes" id="UP000051589">
    <property type="component" value="Unassembled WGS sequence"/>
</dbReference>
<comment type="caution">
    <text evidence="1">The sequence shown here is derived from an EMBL/GenBank/DDBJ whole genome shotgun (WGS) entry which is preliminary data.</text>
</comment>
<gene>
    <name evidence="1" type="ORF">FD13_GL000297</name>
</gene>
<accession>A0A0R2DQ92</accession>
<proteinExistence type="predicted"/>
<dbReference type="STRING" id="1423803.FD13_GL000297"/>
<organism evidence="1 2">
    <name type="scientific">Levilactobacillus senmaizukei DSM 21775 = NBRC 103853</name>
    <dbReference type="NCBI Taxonomy" id="1423803"/>
    <lineage>
        <taxon>Bacteria</taxon>
        <taxon>Bacillati</taxon>
        <taxon>Bacillota</taxon>
        <taxon>Bacilli</taxon>
        <taxon>Lactobacillales</taxon>
        <taxon>Lactobacillaceae</taxon>
        <taxon>Levilactobacillus</taxon>
    </lineage>
</organism>
<sequence>MEDEESLIIRDVMISDSCKWIPVSSSSNEKIKVGDTVWIGFSDHDLSNFTGSNDYLIDSERRHDLSDGVIEAVIKHG</sequence>
<evidence type="ECO:0000313" key="2">
    <source>
        <dbReference type="Proteomes" id="UP000051589"/>
    </source>
</evidence>